<evidence type="ECO:0000256" key="4">
    <source>
        <dbReference type="ARBA" id="ARBA00022729"/>
    </source>
</evidence>
<dbReference type="PROSITE" id="PS51914">
    <property type="entry name" value="MRH"/>
    <property type="match status" value="1"/>
</dbReference>
<evidence type="ECO:0000256" key="6">
    <source>
        <dbReference type="ARBA" id="ARBA00023136"/>
    </source>
</evidence>
<feature type="region of interest" description="Disordered" evidence="9">
    <location>
        <begin position="143"/>
        <end position="215"/>
    </location>
</feature>
<evidence type="ECO:0000256" key="9">
    <source>
        <dbReference type="SAM" id="MobiDB-lite"/>
    </source>
</evidence>
<feature type="compositionally biased region" description="Gly residues" evidence="9">
    <location>
        <begin position="369"/>
        <end position="387"/>
    </location>
</feature>
<dbReference type="Pfam" id="PF02157">
    <property type="entry name" value="Man-6-P_recep"/>
    <property type="match status" value="1"/>
</dbReference>
<dbReference type="GeneID" id="69023309"/>
<proteinExistence type="predicted"/>
<comment type="subcellular location">
    <subcellularLocation>
        <location evidence="1">Endomembrane system</location>
    </subcellularLocation>
</comment>
<feature type="domain" description="MRH" evidence="12">
    <location>
        <begin position="33"/>
        <end position="259"/>
    </location>
</feature>
<feature type="transmembrane region" description="Helical" evidence="10">
    <location>
        <begin position="267"/>
        <end position="286"/>
    </location>
</feature>
<evidence type="ECO:0000256" key="5">
    <source>
        <dbReference type="ARBA" id="ARBA00022989"/>
    </source>
</evidence>
<dbReference type="RefSeq" id="XP_045271885.1">
    <property type="nucleotide sequence ID" value="XM_045416078.1"/>
</dbReference>
<feature type="region of interest" description="Disordered" evidence="9">
    <location>
        <begin position="369"/>
        <end position="410"/>
    </location>
</feature>
<sequence>MRPVRSFFLTAAVQLLFLCSSTSGAEHVHNGPKPCTISSPTTGAYFDLNTIALSPPEIKDGKKVRHKDREESWHARGYDYPANFSLNICAPVIENLSDVVGVEDSKWANVSAFYTLDGKTYSIGHQASELVFRGRRLVLNYTDGSPCPGPTSSNVSRFEIIDDGTPKKDKEHGQYDKEKDDKEKDKGGDRETGDRDKDDGKKDGNSGHEPVHSSRRKSTLMSFLCDRDLVSPAASVTFVGTLDSCTYFFEVRSAAACGGVARTEGGLGPAGVFGVIALIAIAVYILGGCAYQRTVMHQRGWRQCPNYSMWAGAGSFVRDLFIILFTSLSRCFRSSNFKSPTGYSRFSNGNHSVNNNDRRGGGLVGAIGGWRDGSGGRGGGGGTNGGGRGRRADVEEENRLIDQLDEEWDD</sequence>
<evidence type="ECO:0000313" key="14">
    <source>
        <dbReference type="Proteomes" id="UP000002039"/>
    </source>
</evidence>
<dbReference type="PANTHER" id="PTHR15071">
    <property type="entry name" value="MANNOSE-6-PHOSPHATE RECEPTOR FAMILY MEMBER"/>
    <property type="match status" value="1"/>
</dbReference>
<evidence type="ECO:0000256" key="11">
    <source>
        <dbReference type="SAM" id="SignalP"/>
    </source>
</evidence>
<dbReference type="InterPro" id="IPR028927">
    <property type="entry name" value="Man-6-P_rcpt"/>
</dbReference>
<name>A0ABP2EKW5_AJEDR</name>
<dbReference type="EMBL" id="EQ999973">
    <property type="protein sequence ID" value="EEQ83764.1"/>
    <property type="molecule type" value="Genomic_DNA"/>
</dbReference>
<dbReference type="InterPro" id="IPR044865">
    <property type="entry name" value="MRH_dom"/>
</dbReference>
<feature type="compositionally biased region" description="Basic and acidic residues" evidence="9">
    <location>
        <begin position="164"/>
        <end position="212"/>
    </location>
</feature>
<keyword evidence="14" id="KW-1185">Reference proteome</keyword>
<keyword evidence="2" id="KW-0813">Transport</keyword>
<feature type="chain" id="PRO_5046807914" evidence="11">
    <location>
        <begin position="25"/>
        <end position="410"/>
    </location>
</feature>
<gene>
    <name evidence="13" type="ORF">BDCG_00569</name>
</gene>
<accession>A0ABP2EKW5</accession>
<keyword evidence="3 10" id="KW-0812">Transmembrane</keyword>
<keyword evidence="4 11" id="KW-0732">Signal</keyword>
<keyword evidence="13" id="KW-0675">Receptor</keyword>
<keyword evidence="7" id="KW-1015">Disulfide bond</keyword>
<evidence type="ECO:0000256" key="3">
    <source>
        <dbReference type="ARBA" id="ARBA00022692"/>
    </source>
</evidence>
<evidence type="ECO:0000256" key="2">
    <source>
        <dbReference type="ARBA" id="ARBA00022448"/>
    </source>
</evidence>
<evidence type="ECO:0000256" key="7">
    <source>
        <dbReference type="ARBA" id="ARBA00023157"/>
    </source>
</evidence>
<feature type="signal peptide" evidence="11">
    <location>
        <begin position="1"/>
        <end position="24"/>
    </location>
</feature>
<dbReference type="SUPFAM" id="SSF50911">
    <property type="entry name" value="Mannose 6-phosphate receptor domain"/>
    <property type="match status" value="1"/>
</dbReference>
<protein>
    <submittedName>
        <fullName evidence="13">Vacuolar sorting receptor</fullName>
    </submittedName>
</protein>
<keyword evidence="8" id="KW-0325">Glycoprotein</keyword>
<feature type="compositionally biased region" description="Basic and acidic residues" evidence="9">
    <location>
        <begin position="390"/>
        <end position="402"/>
    </location>
</feature>
<reference evidence="14" key="1">
    <citation type="journal article" date="2015" name="PLoS Genet.">
        <title>The dynamic genome and transcriptome of the human fungal pathogen Blastomyces and close relative Emmonsia.</title>
        <authorList>
            <person name="Munoz J.F."/>
            <person name="Gauthier G.M."/>
            <person name="Desjardins C.A."/>
            <person name="Gallo J.E."/>
            <person name="Holder J."/>
            <person name="Sullivan T.D."/>
            <person name="Marty A.J."/>
            <person name="Carmen J.C."/>
            <person name="Chen Z."/>
            <person name="Ding L."/>
            <person name="Gujja S."/>
            <person name="Magrini V."/>
            <person name="Misas E."/>
            <person name="Mitreva M."/>
            <person name="Priest M."/>
            <person name="Saif S."/>
            <person name="Whiston E.A."/>
            <person name="Young S."/>
            <person name="Zeng Q."/>
            <person name="Goldman W.E."/>
            <person name="Mardis E.R."/>
            <person name="Taylor J.W."/>
            <person name="McEwen J.G."/>
            <person name="Clay O.K."/>
            <person name="Klein B.S."/>
            <person name="Cuomo C.A."/>
        </authorList>
    </citation>
    <scope>NUCLEOTIDE SEQUENCE [LARGE SCALE GENOMIC DNA]</scope>
    <source>
        <strain evidence="14">ER-3 / ATCC MYA-2586</strain>
    </source>
</reference>
<evidence type="ECO:0000256" key="1">
    <source>
        <dbReference type="ARBA" id="ARBA00004308"/>
    </source>
</evidence>
<evidence type="ECO:0000259" key="12">
    <source>
        <dbReference type="PROSITE" id="PS51914"/>
    </source>
</evidence>
<organism evidence="13 14">
    <name type="scientific">Ajellomyces dermatitidis (strain ER-3 / ATCC MYA-2586)</name>
    <name type="common">Blastomyces dermatitidis</name>
    <dbReference type="NCBI Taxonomy" id="559297"/>
    <lineage>
        <taxon>Eukaryota</taxon>
        <taxon>Fungi</taxon>
        <taxon>Dikarya</taxon>
        <taxon>Ascomycota</taxon>
        <taxon>Pezizomycotina</taxon>
        <taxon>Eurotiomycetes</taxon>
        <taxon>Eurotiomycetidae</taxon>
        <taxon>Onygenales</taxon>
        <taxon>Ajellomycetaceae</taxon>
        <taxon>Blastomyces</taxon>
    </lineage>
</organism>
<evidence type="ECO:0000256" key="10">
    <source>
        <dbReference type="SAM" id="Phobius"/>
    </source>
</evidence>
<dbReference type="Proteomes" id="UP000002039">
    <property type="component" value="Unassembled WGS sequence"/>
</dbReference>
<keyword evidence="6 10" id="KW-0472">Membrane</keyword>
<evidence type="ECO:0000313" key="13">
    <source>
        <dbReference type="EMBL" id="EEQ83764.1"/>
    </source>
</evidence>
<dbReference type="Gene3D" id="2.70.130.10">
    <property type="entry name" value="Mannose-6-phosphate receptor binding domain"/>
    <property type="match status" value="2"/>
</dbReference>
<dbReference type="PANTHER" id="PTHR15071:SF0">
    <property type="entry name" value="MANNOSE 6-PHOSPHATE RECEPTOR-LIKE PROTEIN 1"/>
    <property type="match status" value="1"/>
</dbReference>
<dbReference type="InterPro" id="IPR009011">
    <property type="entry name" value="Man6P_isomerase_rcpt-bd_dom_sf"/>
</dbReference>
<evidence type="ECO:0000256" key="8">
    <source>
        <dbReference type="ARBA" id="ARBA00023180"/>
    </source>
</evidence>
<keyword evidence="5 10" id="KW-1133">Transmembrane helix</keyword>